<feature type="region of interest" description="Disordered" evidence="1">
    <location>
        <begin position="325"/>
        <end position="558"/>
    </location>
</feature>
<organism evidence="3 4">
    <name type="scientific">Cyclostephanos tholiformis</name>
    <dbReference type="NCBI Taxonomy" id="382380"/>
    <lineage>
        <taxon>Eukaryota</taxon>
        <taxon>Sar</taxon>
        <taxon>Stramenopiles</taxon>
        <taxon>Ochrophyta</taxon>
        <taxon>Bacillariophyta</taxon>
        <taxon>Coscinodiscophyceae</taxon>
        <taxon>Thalassiosirophycidae</taxon>
        <taxon>Stephanodiscales</taxon>
        <taxon>Stephanodiscaceae</taxon>
        <taxon>Cyclostephanos</taxon>
    </lineage>
</organism>
<feature type="signal peptide" evidence="2">
    <location>
        <begin position="1"/>
        <end position="20"/>
    </location>
</feature>
<keyword evidence="4" id="KW-1185">Reference proteome</keyword>
<feature type="region of interest" description="Disordered" evidence="1">
    <location>
        <begin position="597"/>
        <end position="620"/>
    </location>
</feature>
<feature type="chain" id="PRO_5044885919" evidence="2">
    <location>
        <begin position="21"/>
        <end position="678"/>
    </location>
</feature>
<evidence type="ECO:0000256" key="1">
    <source>
        <dbReference type="SAM" id="MobiDB-lite"/>
    </source>
</evidence>
<evidence type="ECO:0000313" key="3">
    <source>
        <dbReference type="EMBL" id="KAL3821875.1"/>
    </source>
</evidence>
<accession>A0ABD3SBV4</accession>
<feature type="compositionally biased region" description="Pro residues" evidence="1">
    <location>
        <begin position="375"/>
        <end position="405"/>
    </location>
</feature>
<reference evidence="3 4" key="1">
    <citation type="submission" date="2024-10" db="EMBL/GenBank/DDBJ databases">
        <title>Updated reference genomes for cyclostephanoid diatoms.</title>
        <authorList>
            <person name="Roberts W.R."/>
            <person name="Alverson A.J."/>
        </authorList>
    </citation>
    <scope>NUCLEOTIDE SEQUENCE [LARGE SCALE GENOMIC DNA]</scope>
    <source>
        <strain evidence="3 4">AJA228-03</strain>
    </source>
</reference>
<dbReference type="Proteomes" id="UP001530377">
    <property type="component" value="Unassembled WGS sequence"/>
</dbReference>
<evidence type="ECO:0000256" key="2">
    <source>
        <dbReference type="SAM" id="SignalP"/>
    </source>
</evidence>
<dbReference type="AlphaFoldDB" id="A0ABD3SBV4"/>
<name>A0ABD3SBV4_9STRA</name>
<gene>
    <name evidence="3" type="ORF">ACHAXA_002867</name>
</gene>
<dbReference type="EMBL" id="JALLPB020000081">
    <property type="protein sequence ID" value="KAL3821875.1"/>
    <property type="molecule type" value="Genomic_DNA"/>
</dbReference>
<feature type="compositionally biased region" description="Low complexity" evidence="1">
    <location>
        <begin position="128"/>
        <end position="145"/>
    </location>
</feature>
<keyword evidence="2" id="KW-0732">Signal</keyword>
<feature type="compositionally biased region" description="Low complexity" evidence="1">
    <location>
        <begin position="325"/>
        <end position="350"/>
    </location>
</feature>
<feature type="compositionally biased region" description="Pro residues" evidence="1">
    <location>
        <begin position="501"/>
        <end position="531"/>
    </location>
</feature>
<sequence length="678" mass="71890">MVSVAALLSVVSLLGANASAREKNGRDAGGKGHHRNVVGYPDKIVEDWTDDGWHADGWETPILCKKPETWSAPQWKINTKKTLTTIDQWEEPAWSPPAPKWDAPSEPDWSPMGWGDASSGNTQPQLRGSKSGKAGKVGKASSSAATGEKGGKSGGEVMTEYSEEGGWSTGTEWNRASTWAGGGRRLVSSWSMEEVKSPVIHSVWGTSDLNPPPTWTNAAKAKWSKSGKWSNTDKTTSYRSWPSPASSWKNSGWKGSLSPSICQPAPTHSASTCDQRMWYFNGNECTNDINGKVGTLTFQKCCGDNFPSNTCIFVDSCNPQNEVLTLPPSSEATPEPTSYTPTYYPTVNPTFEPTSPPTRKPTTQEPTEPKVEVLPTPPPSDNPTACPPPTPGVPSMPGCPTPAPTQEPTEPKVEVLPTPPPSNNPTACPPPTPGVPSMPGCPTPAPTQEPTEPKVEVLPTPPPSDNPTACPPPTPGVPPMPGCPTPAPTQEPTEPKVEVLPTPPPSDNPTACPPPTPGVPSMPGCPTPAPTQEPTEPKVEVLPTPPPSDNPTACPPPTPGVPSMPGCPTPAPTQEPTEPKVEVLPTPPPSIEIFTYSPTFGSTPTVSKETTGPPTLSGETRSFEDVKTDCVKKYEKVVSTETSNPVEVCVYVCTITKTKYERGVPIDTEVKNTNEACP</sequence>
<proteinExistence type="predicted"/>
<evidence type="ECO:0000313" key="4">
    <source>
        <dbReference type="Proteomes" id="UP001530377"/>
    </source>
</evidence>
<comment type="caution">
    <text evidence="3">The sequence shown here is derived from an EMBL/GenBank/DDBJ whole genome shotgun (WGS) entry which is preliminary data.</text>
</comment>
<feature type="compositionally biased region" description="Pro residues" evidence="1">
    <location>
        <begin position="417"/>
        <end position="447"/>
    </location>
</feature>
<feature type="compositionally biased region" description="Pro residues" evidence="1">
    <location>
        <begin position="459"/>
        <end position="489"/>
    </location>
</feature>
<feature type="compositionally biased region" description="Pro residues" evidence="1">
    <location>
        <begin position="543"/>
        <end position="558"/>
    </location>
</feature>
<feature type="region of interest" description="Disordered" evidence="1">
    <location>
        <begin position="90"/>
        <end position="177"/>
    </location>
</feature>
<protein>
    <submittedName>
        <fullName evidence="3">Uncharacterized protein</fullName>
    </submittedName>
</protein>